<dbReference type="Gene3D" id="1.10.45.10">
    <property type="entry name" value="Vanillyl-alcohol Oxidase, Chain A, domain 4"/>
    <property type="match status" value="1"/>
</dbReference>
<dbReference type="SUPFAM" id="SSF55103">
    <property type="entry name" value="FAD-linked oxidases, C-terminal domain"/>
    <property type="match status" value="1"/>
</dbReference>
<sequence>MLLENYASFARELEQFLPSQQIITDPIQTIAYGTDASFYRLNPQIVVEVKDETEAIQVIALAHQHQLPITYRAAGTSLSGQAITDSILLVATHHWKGYHIEDNGLRATFQPGIIGGRANILLAPYGRKIGPDPGSINAAMIGGIAANNASGMCCGTAQNSYNTLADIRLVFYDGTVLDTADSNSKQEFAAKHPEILAEIQAIHSEIQQDSILYERIKRKYKIKNTTGYSLNAFIDYQDPFDIIKHLMIGSEGTLAFISTITYNTVINFKKKACTLMVFDSITTACQAVPFLKKSPVAAVELLDRNSIRSIENEPQAPTYFKTLPASACLLLVEVQANNQEELEQKQDEVQQAMASLSTLAPFVFTSDPKEYAFNWKARNGLLPTTGALRATGTTCIIEDVAFPLEQLAEASIALQQLFAKHQYEDAVLFGHALEGNLHLVFSQDFSTAASIQRYANLMDELVDLVVHQFDGSLKAEHGTGRNMAPFVEKEWGAQAYALMLRIKHIFDPHQVINPGVMINANTQIHLENLKATPATHPLVDKCIECGFCESHCVSEGLTLSPRQRIVIGREIARLEQTGENPLLLEQLHKQAQYFVDDTCATDGLCAIACPVKIDTGQYVKSWRSTHLTAKNHQDALYFVEHLDRVTQLGRYSLKFVRFFQNTLGNRNMLRLSTKMRTWSNDRIPQWNPAMPTGTQSKIKPTVENKQNKRKVVYSPSCINRTMGKSKDYASDELDLKDLTVLLLARAGYEVIYPDNIANLCCGMPFSSKGFQEEGLQKSTALEAALLAASENGTYPILFDMSPCHYTYHDHHAAGAFQFYDPIEFMLDFVLPDLSITHPREEITLFPVCSVKKLGLEEKLLDIAKQCAKKVNYIDSNCCGFAGDRGFTFPELNQHGIQTIEQQIPSTCSDGFSTSRTCEIGLTAHSHRSFKSIFYLIEEVTRK</sequence>
<dbReference type="Pfam" id="PF01565">
    <property type="entry name" value="FAD_binding_4"/>
    <property type="match status" value="1"/>
</dbReference>
<feature type="domain" description="4Fe-4S ferredoxin-type" evidence="9">
    <location>
        <begin position="531"/>
        <end position="562"/>
    </location>
</feature>
<dbReference type="InterPro" id="IPR017896">
    <property type="entry name" value="4Fe4S_Fe-S-bd"/>
</dbReference>
<evidence type="ECO:0000256" key="7">
    <source>
        <dbReference type="ARBA" id="ARBA00038897"/>
    </source>
</evidence>
<keyword evidence="4" id="KW-0274">FAD</keyword>
<dbReference type="PROSITE" id="PS51379">
    <property type="entry name" value="4FE4S_FER_2"/>
    <property type="match status" value="1"/>
</dbReference>
<evidence type="ECO:0000256" key="2">
    <source>
        <dbReference type="ARBA" id="ARBA00008000"/>
    </source>
</evidence>
<organism evidence="11 12">
    <name type="scientific">Myroides odoratus</name>
    <name type="common">Flavobacterium odoratum</name>
    <dbReference type="NCBI Taxonomy" id="256"/>
    <lineage>
        <taxon>Bacteria</taxon>
        <taxon>Pseudomonadati</taxon>
        <taxon>Bacteroidota</taxon>
        <taxon>Flavobacteriia</taxon>
        <taxon>Flavobacteriales</taxon>
        <taxon>Flavobacteriaceae</taxon>
        <taxon>Myroides</taxon>
    </lineage>
</organism>
<keyword evidence="3" id="KW-0285">Flavoprotein</keyword>
<comment type="similarity">
    <text evidence="2">Belongs to the FAD-binding oxidoreductase/transferase type 4 family.</text>
</comment>
<dbReference type="InterPro" id="IPR016171">
    <property type="entry name" value="Vanillyl_alc_oxidase_C-sub2"/>
</dbReference>
<dbReference type="InterPro" id="IPR004113">
    <property type="entry name" value="FAD-bd_oxidored_4_C"/>
</dbReference>
<dbReference type="InterPro" id="IPR016169">
    <property type="entry name" value="FAD-bd_PCMH_sub2"/>
</dbReference>
<dbReference type="InterPro" id="IPR009051">
    <property type="entry name" value="Helical_ferredxn"/>
</dbReference>
<evidence type="ECO:0000256" key="8">
    <source>
        <dbReference type="SAM" id="Coils"/>
    </source>
</evidence>
<dbReference type="GO" id="GO:0051536">
    <property type="term" value="F:iron-sulfur cluster binding"/>
    <property type="evidence" value="ECO:0007669"/>
    <property type="project" value="InterPro"/>
</dbReference>
<dbReference type="SUPFAM" id="SSF56176">
    <property type="entry name" value="FAD-binding/transporter-associated domain-like"/>
    <property type="match status" value="1"/>
</dbReference>
<dbReference type="InterPro" id="IPR006094">
    <property type="entry name" value="Oxid_FAD_bind_N"/>
</dbReference>
<reference evidence="11 12" key="1">
    <citation type="submission" date="2018-06" db="EMBL/GenBank/DDBJ databases">
        <authorList>
            <consortium name="Pathogen Informatics"/>
            <person name="Doyle S."/>
        </authorList>
    </citation>
    <scope>NUCLEOTIDE SEQUENCE [LARGE SCALE GENOMIC DNA]</scope>
    <source>
        <strain evidence="11 12">NCTC11179</strain>
    </source>
</reference>
<evidence type="ECO:0000313" key="11">
    <source>
        <dbReference type="EMBL" id="STZ28000.1"/>
    </source>
</evidence>
<evidence type="ECO:0000256" key="5">
    <source>
        <dbReference type="ARBA" id="ARBA00022946"/>
    </source>
</evidence>
<feature type="coiled-coil region" evidence="8">
    <location>
        <begin position="331"/>
        <end position="359"/>
    </location>
</feature>
<dbReference type="InterPro" id="IPR016167">
    <property type="entry name" value="FAD-bd_PCMH_sub1"/>
</dbReference>
<evidence type="ECO:0000256" key="1">
    <source>
        <dbReference type="ARBA" id="ARBA00001974"/>
    </source>
</evidence>
<dbReference type="InterPro" id="IPR036318">
    <property type="entry name" value="FAD-bd_PCMH-like_sf"/>
</dbReference>
<dbReference type="Proteomes" id="UP000255024">
    <property type="component" value="Unassembled WGS sequence"/>
</dbReference>
<keyword evidence="5" id="KW-0809">Transit peptide</keyword>
<evidence type="ECO:0000256" key="4">
    <source>
        <dbReference type="ARBA" id="ARBA00022827"/>
    </source>
</evidence>
<evidence type="ECO:0000313" key="12">
    <source>
        <dbReference type="Proteomes" id="UP000255024"/>
    </source>
</evidence>
<keyword evidence="6" id="KW-0560">Oxidoreductase</keyword>
<name>A0A378RQQ1_MYROD</name>
<dbReference type="GO" id="GO:1903457">
    <property type="term" value="P:lactate catabolic process"/>
    <property type="evidence" value="ECO:0007669"/>
    <property type="project" value="TreeGrafter"/>
</dbReference>
<dbReference type="EC" id="1.1.2.4" evidence="7"/>
<proteinExistence type="inferred from homology"/>
<dbReference type="GO" id="GO:0008720">
    <property type="term" value="F:D-lactate dehydrogenase (NAD+) activity"/>
    <property type="evidence" value="ECO:0007669"/>
    <property type="project" value="TreeGrafter"/>
</dbReference>
<comment type="cofactor">
    <cofactor evidence="1">
        <name>FAD</name>
        <dbReference type="ChEBI" id="CHEBI:57692"/>
    </cofactor>
</comment>
<gene>
    <name evidence="11" type="ORF">NCTC11179_01538</name>
</gene>
<dbReference type="PROSITE" id="PS51387">
    <property type="entry name" value="FAD_PCMH"/>
    <property type="match status" value="1"/>
</dbReference>
<dbReference type="RefSeq" id="WP_115090829.1">
    <property type="nucleotide sequence ID" value="NZ_CP068107.1"/>
</dbReference>
<dbReference type="Gene3D" id="3.30.43.10">
    <property type="entry name" value="Uridine Diphospho-n-acetylenolpyruvylglucosamine Reductase, domain 2"/>
    <property type="match status" value="1"/>
</dbReference>
<dbReference type="InterPro" id="IPR016164">
    <property type="entry name" value="FAD-linked_Oxase-like_C"/>
</dbReference>
<dbReference type="AlphaFoldDB" id="A0A378RQQ1"/>
<evidence type="ECO:0000259" key="9">
    <source>
        <dbReference type="PROSITE" id="PS51379"/>
    </source>
</evidence>
<evidence type="ECO:0000259" key="10">
    <source>
        <dbReference type="PROSITE" id="PS51387"/>
    </source>
</evidence>
<dbReference type="Gene3D" id="3.30.465.10">
    <property type="match status" value="1"/>
</dbReference>
<dbReference type="PANTHER" id="PTHR11748:SF111">
    <property type="entry name" value="D-LACTATE DEHYDROGENASE, MITOCHONDRIAL-RELATED"/>
    <property type="match status" value="1"/>
</dbReference>
<feature type="domain" description="FAD-binding PCMH-type" evidence="10">
    <location>
        <begin position="39"/>
        <end position="267"/>
    </location>
</feature>
<dbReference type="Pfam" id="PF13183">
    <property type="entry name" value="Fer4_8"/>
    <property type="match status" value="1"/>
</dbReference>
<accession>A0A378RQQ1</accession>
<protein>
    <recommendedName>
        <fullName evidence="7">D-lactate dehydrogenase (cytochrome)</fullName>
        <ecNumber evidence="7">1.1.2.4</ecNumber>
    </recommendedName>
</protein>
<dbReference type="GO" id="GO:0071949">
    <property type="term" value="F:FAD binding"/>
    <property type="evidence" value="ECO:0007669"/>
    <property type="project" value="InterPro"/>
</dbReference>
<dbReference type="SUPFAM" id="SSF46548">
    <property type="entry name" value="alpha-helical ferredoxin"/>
    <property type="match status" value="1"/>
</dbReference>
<dbReference type="GO" id="GO:0004458">
    <property type="term" value="F:D-lactate dehydrogenase (cytochrome) activity"/>
    <property type="evidence" value="ECO:0007669"/>
    <property type="project" value="UniProtKB-EC"/>
</dbReference>
<dbReference type="Gene3D" id="1.10.1060.10">
    <property type="entry name" value="Alpha-helical ferredoxin"/>
    <property type="match status" value="1"/>
</dbReference>
<keyword evidence="12" id="KW-1185">Reference proteome</keyword>
<dbReference type="Pfam" id="PF02913">
    <property type="entry name" value="FAD-oxidase_C"/>
    <property type="match status" value="1"/>
</dbReference>
<dbReference type="Gene3D" id="3.30.70.2740">
    <property type="match status" value="1"/>
</dbReference>
<evidence type="ECO:0000256" key="6">
    <source>
        <dbReference type="ARBA" id="ARBA00023002"/>
    </source>
</evidence>
<dbReference type="PANTHER" id="PTHR11748">
    <property type="entry name" value="D-LACTATE DEHYDROGENASE"/>
    <property type="match status" value="1"/>
</dbReference>
<evidence type="ECO:0000256" key="3">
    <source>
        <dbReference type="ARBA" id="ARBA00022630"/>
    </source>
</evidence>
<dbReference type="EMBL" id="UGQL01000001">
    <property type="protein sequence ID" value="STZ28000.1"/>
    <property type="molecule type" value="Genomic_DNA"/>
</dbReference>
<keyword evidence="8" id="KW-0175">Coiled coil</keyword>
<dbReference type="InterPro" id="IPR016166">
    <property type="entry name" value="FAD-bd_PCMH"/>
</dbReference>